<keyword evidence="13" id="KW-1185">Reference proteome</keyword>
<comment type="similarity">
    <text evidence="2">Belongs to the PEP-utilizing enzyme family.</text>
</comment>
<dbReference type="PROSITE" id="PS00370">
    <property type="entry name" value="PEP_ENZYMES_PHOS_SITE"/>
    <property type="match status" value="1"/>
</dbReference>
<keyword evidence="5" id="KW-0547">Nucleotide-binding</keyword>
<protein>
    <recommendedName>
        <fullName evidence="14">Pyruvate, water dikinase</fullName>
    </recommendedName>
</protein>
<dbReference type="PANTHER" id="PTHR43030:SF1">
    <property type="entry name" value="PHOSPHOENOLPYRUVATE SYNTHASE"/>
    <property type="match status" value="1"/>
</dbReference>
<dbReference type="GO" id="GO:0046872">
    <property type="term" value="F:metal ion binding"/>
    <property type="evidence" value="ECO:0007669"/>
    <property type="project" value="UniProtKB-KW"/>
</dbReference>
<dbReference type="InterPro" id="IPR000121">
    <property type="entry name" value="PEP_util_C"/>
</dbReference>
<dbReference type="InterPro" id="IPR008279">
    <property type="entry name" value="PEP-util_enz_mobile_dom"/>
</dbReference>
<feature type="domain" description="PEP-utilising enzyme mobile" evidence="10">
    <location>
        <begin position="389"/>
        <end position="460"/>
    </location>
</feature>
<keyword evidence="3" id="KW-0808">Transferase</keyword>
<dbReference type="Gene3D" id="3.30.1490.20">
    <property type="entry name" value="ATP-grasp fold, A domain"/>
    <property type="match status" value="1"/>
</dbReference>
<feature type="domain" description="PEP-utilising enzyme C-terminal" evidence="11">
    <location>
        <begin position="495"/>
        <end position="778"/>
    </location>
</feature>
<evidence type="ECO:0000259" key="11">
    <source>
        <dbReference type="Pfam" id="PF02896"/>
    </source>
</evidence>
<gene>
    <name evidence="12" type="ORF">NIES30_01435</name>
</gene>
<evidence type="ECO:0000256" key="1">
    <source>
        <dbReference type="ARBA" id="ARBA00001946"/>
    </source>
</evidence>
<evidence type="ECO:0000259" key="10">
    <source>
        <dbReference type="Pfam" id="PF00391"/>
    </source>
</evidence>
<dbReference type="PROSITE" id="PS00742">
    <property type="entry name" value="PEP_ENZYMES_2"/>
    <property type="match status" value="1"/>
</dbReference>
<dbReference type="Pfam" id="PF00391">
    <property type="entry name" value="PEP-utilizers"/>
    <property type="match status" value="1"/>
</dbReference>
<dbReference type="Gene3D" id="3.20.20.60">
    <property type="entry name" value="Phosphoenolpyruvate-binding domains"/>
    <property type="match status" value="1"/>
</dbReference>
<name>A0A1U7JAQ4_9CYAN</name>
<comment type="caution">
    <text evidence="12">The sequence shown here is derived from an EMBL/GenBank/DDBJ whole genome shotgun (WGS) entry which is preliminary data.</text>
</comment>
<dbReference type="STRING" id="549789.NIES30_01435"/>
<evidence type="ECO:0000256" key="7">
    <source>
        <dbReference type="ARBA" id="ARBA00022840"/>
    </source>
</evidence>
<dbReference type="InterPro" id="IPR018274">
    <property type="entry name" value="PEP_util_AS"/>
</dbReference>
<evidence type="ECO:0000256" key="5">
    <source>
        <dbReference type="ARBA" id="ARBA00022741"/>
    </source>
</evidence>
<reference evidence="12 13" key="1">
    <citation type="submission" date="2016-11" db="EMBL/GenBank/DDBJ databases">
        <title>Draft Genome Sequences of Nine Cyanobacterial Strains from Diverse Habitats.</title>
        <authorList>
            <person name="Zhu T."/>
            <person name="Hou S."/>
            <person name="Lu X."/>
            <person name="Hess W.R."/>
        </authorList>
    </citation>
    <scope>NUCLEOTIDE SEQUENCE [LARGE SCALE GENOMIC DNA]</scope>
    <source>
        <strain evidence="12 13">NIES-30</strain>
    </source>
</reference>
<keyword evidence="7" id="KW-0067">ATP-binding</keyword>
<dbReference type="PANTHER" id="PTHR43030">
    <property type="entry name" value="PHOSPHOENOLPYRUVATE SYNTHASE"/>
    <property type="match status" value="1"/>
</dbReference>
<dbReference type="InterPro" id="IPR036637">
    <property type="entry name" value="Phosphohistidine_dom_sf"/>
</dbReference>
<sequence length="787" mass="85182">MTWLRQLHTLDIADLRAVGQKAYYLGLLKQQGLPVAQGCVLTAAAWHHSLEQMAWPNGDGDRLASVCQNGFRTLQQSSQQWQKALRDIPAIAAIADSGLDCPEPDGFIPAAWMLRASLWVDTLGLNQAKASRLLSPGLLSAQIESDWANLAGALPQFWSQALTARCLPVWDLHCKRLRDLSLATLIMPVYPALVSGTLILSQEQITVTAVVGLGMALTQGEAIPACCWISPGQVASATWLPGFQERIYQLRPASKYRPRPLASAQPIQVIDRDRPELTAPLTQDQLVRLVQVAERAQTALGGIGARLEWLLHPSANPDQPTLIITEAAPWPAPSVTAPAPERPPPTRARSQPPLLPLASTVVRGIGAAAGCIQGVAVVAQRPQDLPKPLPEGCIVVLPDLQPDVFFQLPSVAGIVTERGGATCHAAILAREVGIPAVVGAPQATQLLDNGMVLWLDGDRGVVYGLTDEAAASFRPPVAPVPEPLPTNQPGRYHRLRTQVMVNLSQRQGLANLSLNHVAGIGLLRSEWLLLEVLEGRHPWDWVNRGQEAELQSRLVQQLEPILQTLGPRTLRYRSLDLRSHEWQALRGSPPVEPNPMLGLRGTLSYDIDDRLFQVELGALATLQRAGHGNLQLILPFVRSVEEAITCRQRVERAGLTDVTGFALWIMAEVPSVLFLLPAYAQAGIQGIAIGSNDLTQLLLAIDRDQPTMASAYDERHPVVRLAMAHLVQEARRNGLLCSICGQAPVRHPELIADLVGWGINSISVEAAALPFTLEAIWQAENGGGSGG</sequence>
<dbReference type="InterPro" id="IPR006319">
    <property type="entry name" value="PEP_synth"/>
</dbReference>
<dbReference type="RefSeq" id="WP_073606595.1">
    <property type="nucleotide sequence ID" value="NZ_MRCG01000001.1"/>
</dbReference>
<dbReference type="OrthoDB" id="9765468at2"/>
<evidence type="ECO:0000256" key="6">
    <source>
        <dbReference type="ARBA" id="ARBA00022777"/>
    </source>
</evidence>
<dbReference type="Pfam" id="PF02896">
    <property type="entry name" value="PEP-utilizers_C"/>
    <property type="match status" value="1"/>
</dbReference>
<dbReference type="SUPFAM" id="SSF51621">
    <property type="entry name" value="Phosphoenolpyruvate/pyruvate domain"/>
    <property type="match status" value="1"/>
</dbReference>
<organism evidence="12 13">
    <name type="scientific">Phormidium tenue NIES-30</name>
    <dbReference type="NCBI Taxonomy" id="549789"/>
    <lineage>
        <taxon>Bacteria</taxon>
        <taxon>Bacillati</taxon>
        <taxon>Cyanobacteriota</taxon>
        <taxon>Cyanophyceae</taxon>
        <taxon>Oscillatoriophycideae</taxon>
        <taxon>Oscillatoriales</taxon>
        <taxon>Oscillatoriaceae</taxon>
        <taxon>Phormidium</taxon>
    </lineage>
</organism>
<dbReference type="SUPFAM" id="SSF56059">
    <property type="entry name" value="Glutathione synthetase ATP-binding domain-like"/>
    <property type="match status" value="1"/>
</dbReference>
<accession>A0A1U7JAQ4</accession>
<proteinExistence type="inferred from homology"/>
<evidence type="ECO:0000256" key="2">
    <source>
        <dbReference type="ARBA" id="ARBA00007837"/>
    </source>
</evidence>
<dbReference type="Gene3D" id="3.50.30.10">
    <property type="entry name" value="Phosphohistidine domain"/>
    <property type="match status" value="1"/>
</dbReference>
<evidence type="ECO:0000256" key="3">
    <source>
        <dbReference type="ARBA" id="ARBA00022679"/>
    </source>
</evidence>
<dbReference type="GO" id="GO:0008986">
    <property type="term" value="F:pyruvate, water dikinase activity"/>
    <property type="evidence" value="ECO:0007669"/>
    <property type="project" value="InterPro"/>
</dbReference>
<dbReference type="SUPFAM" id="SSF52009">
    <property type="entry name" value="Phosphohistidine domain"/>
    <property type="match status" value="1"/>
</dbReference>
<keyword evidence="8" id="KW-0460">Magnesium</keyword>
<evidence type="ECO:0000256" key="9">
    <source>
        <dbReference type="SAM" id="MobiDB-lite"/>
    </source>
</evidence>
<dbReference type="InterPro" id="IPR040442">
    <property type="entry name" value="Pyrv_kinase-like_dom_sf"/>
</dbReference>
<dbReference type="AlphaFoldDB" id="A0A1U7JAQ4"/>
<evidence type="ECO:0008006" key="14">
    <source>
        <dbReference type="Google" id="ProtNLM"/>
    </source>
</evidence>
<evidence type="ECO:0000256" key="8">
    <source>
        <dbReference type="ARBA" id="ARBA00022842"/>
    </source>
</evidence>
<evidence type="ECO:0000256" key="4">
    <source>
        <dbReference type="ARBA" id="ARBA00022723"/>
    </source>
</evidence>
<dbReference type="InterPro" id="IPR015813">
    <property type="entry name" value="Pyrv/PenolPyrv_kinase-like_dom"/>
</dbReference>
<keyword evidence="4" id="KW-0479">Metal-binding</keyword>
<dbReference type="InterPro" id="IPR023151">
    <property type="entry name" value="PEP_util_CS"/>
</dbReference>
<comment type="cofactor">
    <cofactor evidence="1">
        <name>Mg(2+)</name>
        <dbReference type="ChEBI" id="CHEBI:18420"/>
    </cofactor>
</comment>
<evidence type="ECO:0000313" key="12">
    <source>
        <dbReference type="EMBL" id="OKH50780.1"/>
    </source>
</evidence>
<dbReference type="InterPro" id="IPR013815">
    <property type="entry name" value="ATP_grasp_subdomain_1"/>
</dbReference>
<dbReference type="GO" id="GO:0005524">
    <property type="term" value="F:ATP binding"/>
    <property type="evidence" value="ECO:0007669"/>
    <property type="project" value="UniProtKB-KW"/>
</dbReference>
<keyword evidence="6" id="KW-0418">Kinase</keyword>
<dbReference type="EMBL" id="MRCG01000001">
    <property type="protein sequence ID" value="OKH50780.1"/>
    <property type="molecule type" value="Genomic_DNA"/>
</dbReference>
<evidence type="ECO:0000313" key="13">
    <source>
        <dbReference type="Proteomes" id="UP000185557"/>
    </source>
</evidence>
<feature type="region of interest" description="Disordered" evidence="9">
    <location>
        <begin position="333"/>
        <end position="352"/>
    </location>
</feature>
<dbReference type="Proteomes" id="UP000185557">
    <property type="component" value="Unassembled WGS sequence"/>
</dbReference>